<dbReference type="Pfam" id="PF17779">
    <property type="entry name" value="WHD_NOD2"/>
    <property type="match status" value="1"/>
</dbReference>
<dbReference type="Gene3D" id="1.10.533.10">
    <property type="entry name" value="Death Domain, Fas"/>
    <property type="match status" value="1"/>
</dbReference>
<dbReference type="InterPro" id="IPR007111">
    <property type="entry name" value="NACHT_NTPase"/>
</dbReference>
<dbReference type="PROSITE" id="PS50837">
    <property type="entry name" value="NACHT"/>
    <property type="match status" value="1"/>
</dbReference>
<accession>A0A3Q2W0N4</accession>
<dbReference type="InterPro" id="IPR051261">
    <property type="entry name" value="NLR"/>
</dbReference>
<keyword evidence="2" id="KW-0963">Cytoplasm</keyword>
<dbReference type="InterPro" id="IPR032675">
    <property type="entry name" value="LRR_dom_sf"/>
</dbReference>
<keyword evidence="4" id="KW-0677">Repeat</keyword>
<comment type="subcellular location">
    <subcellularLocation>
        <location evidence="1">Cytoplasm</location>
    </subcellularLocation>
</comment>
<dbReference type="FunFam" id="3.40.50.300:FF:001524">
    <property type="entry name" value="Si:dkey-126g1.7"/>
    <property type="match status" value="1"/>
</dbReference>
<evidence type="ECO:0000259" key="7">
    <source>
        <dbReference type="PROSITE" id="PS50824"/>
    </source>
</evidence>
<evidence type="ECO:0000259" key="8">
    <source>
        <dbReference type="PROSITE" id="PS50837"/>
    </source>
</evidence>
<dbReference type="InterPro" id="IPR004020">
    <property type="entry name" value="DAPIN"/>
</dbReference>
<dbReference type="Pfam" id="PF14484">
    <property type="entry name" value="FISNA"/>
    <property type="match status" value="1"/>
</dbReference>
<evidence type="ECO:0008006" key="11">
    <source>
        <dbReference type="Google" id="ProtNLM"/>
    </source>
</evidence>
<evidence type="ECO:0000256" key="2">
    <source>
        <dbReference type="ARBA" id="ARBA00022490"/>
    </source>
</evidence>
<dbReference type="Gene3D" id="3.80.10.10">
    <property type="entry name" value="Ribonuclease Inhibitor"/>
    <property type="match status" value="1"/>
</dbReference>
<evidence type="ECO:0000313" key="9">
    <source>
        <dbReference type="Ensembl" id="ENSHBUP00000014513.1"/>
    </source>
</evidence>
<dbReference type="InterPro" id="IPR027417">
    <property type="entry name" value="P-loop_NTPase"/>
</dbReference>
<dbReference type="PANTHER" id="PTHR24106">
    <property type="entry name" value="NACHT, LRR AND CARD DOMAINS-CONTAINING"/>
    <property type="match status" value="1"/>
</dbReference>
<reference evidence="9" key="2">
    <citation type="submission" date="2025-09" db="UniProtKB">
        <authorList>
            <consortium name="Ensembl"/>
        </authorList>
    </citation>
    <scope>IDENTIFICATION</scope>
</reference>
<dbReference type="InterPro" id="IPR041267">
    <property type="entry name" value="NLRP_HD2"/>
</dbReference>
<evidence type="ECO:0000256" key="3">
    <source>
        <dbReference type="ARBA" id="ARBA00022614"/>
    </source>
</evidence>
<keyword evidence="10" id="KW-1185">Reference proteome</keyword>
<name>A0A3Q2W0N4_HAPBU</name>
<dbReference type="Pfam" id="PF02758">
    <property type="entry name" value="PYRIN"/>
    <property type="match status" value="1"/>
</dbReference>
<evidence type="ECO:0000256" key="6">
    <source>
        <dbReference type="ARBA" id="ARBA00022840"/>
    </source>
</evidence>
<evidence type="ECO:0000256" key="5">
    <source>
        <dbReference type="ARBA" id="ARBA00022741"/>
    </source>
</evidence>
<dbReference type="Pfam" id="PF17776">
    <property type="entry name" value="NLRC4_HD2"/>
    <property type="match status" value="1"/>
</dbReference>
<dbReference type="SMART" id="SM00368">
    <property type="entry name" value="LRR_RI"/>
    <property type="match status" value="1"/>
</dbReference>
<keyword evidence="5" id="KW-0547">Nucleotide-binding</keyword>
<keyword evidence="6" id="KW-0067">ATP-binding</keyword>
<keyword evidence="3" id="KW-0433">Leucine-rich repeat</keyword>
<dbReference type="Ensembl" id="ENSHBUT00000022514.1">
    <property type="protein sequence ID" value="ENSHBUP00000014513.1"/>
    <property type="gene ID" value="ENSHBUG00000016415.1"/>
</dbReference>
<dbReference type="SUPFAM" id="SSF52047">
    <property type="entry name" value="RNI-like"/>
    <property type="match status" value="1"/>
</dbReference>
<dbReference type="Proteomes" id="UP000264840">
    <property type="component" value="Unplaced"/>
</dbReference>
<reference evidence="9" key="1">
    <citation type="submission" date="2025-08" db="UniProtKB">
        <authorList>
            <consortium name="Ensembl"/>
        </authorList>
    </citation>
    <scope>IDENTIFICATION</scope>
</reference>
<dbReference type="InterPro" id="IPR029495">
    <property type="entry name" value="NACHT-assoc"/>
</dbReference>
<dbReference type="GO" id="GO:0005524">
    <property type="term" value="F:ATP binding"/>
    <property type="evidence" value="ECO:0007669"/>
    <property type="project" value="UniProtKB-KW"/>
</dbReference>
<evidence type="ECO:0000256" key="1">
    <source>
        <dbReference type="ARBA" id="ARBA00004496"/>
    </source>
</evidence>
<dbReference type="AlphaFoldDB" id="A0A3Q2W0N4"/>
<proteinExistence type="predicted"/>
<protein>
    <recommendedName>
        <fullName evidence="11">NACHT domain-containing protein</fullName>
    </recommendedName>
</protein>
<dbReference type="InterPro" id="IPR011029">
    <property type="entry name" value="DEATH-like_dom_sf"/>
</dbReference>
<dbReference type="GeneTree" id="ENSGT01150000286915"/>
<dbReference type="Gene3D" id="3.40.50.300">
    <property type="entry name" value="P-loop containing nucleotide triphosphate hydrolases"/>
    <property type="match status" value="1"/>
</dbReference>
<dbReference type="CDD" id="cd08321">
    <property type="entry name" value="Pyrin_ASC-like"/>
    <property type="match status" value="1"/>
</dbReference>
<dbReference type="SMART" id="SM01289">
    <property type="entry name" value="PYRIN"/>
    <property type="match status" value="1"/>
</dbReference>
<feature type="domain" description="Pyrin" evidence="7">
    <location>
        <begin position="4"/>
        <end position="94"/>
    </location>
</feature>
<dbReference type="SMART" id="SM01288">
    <property type="entry name" value="FISNA"/>
    <property type="match status" value="1"/>
</dbReference>
<dbReference type="Pfam" id="PF05729">
    <property type="entry name" value="NACHT"/>
    <property type="match status" value="1"/>
</dbReference>
<organism evidence="9 10">
    <name type="scientific">Haplochromis burtoni</name>
    <name type="common">Burton's mouthbrooder</name>
    <name type="synonym">Chromis burtoni</name>
    <dbReference type="NCBI Taxonomy" id="8153"/>
    <lineage>
        <taxon>Eukaryota</taxon>
        <taxon>Metazoa</taxon>
        <taxon>Chordata</taxon>
        <taxon>Craniata</taxon>
        <taxon>Vertebrata</taxon>
        <taxon>Euteleostomi</taxon>
        <taxon>Actinopterygii</taxon>
        <taxon>Neopterygii</taxon>
        <taxon>Teleostei</taxon>
        <taxon>Neoteleostei</taxon>
        <taxon>Acanthomorphata</taxon>
        <taxon>Ovalentaria</taxon>
        <taxon>Cichlomorphae</taxon>
        <taxon>Cichliformes</taxon>
        <taxon>Cichlidae</taxon>
        <taxon>African cichlids</taxon>
        <taxon>Pseudocrenilabrinae</taxon>
        <taxon>Haplochromini</taxon>
        <taxon>Haplochromis</taxon>
    </lineage>
</organism>
<evidence type="ECO:0000256" key="4">
    <source>
        <dbReference type="ARBA" id="ARBA00022737"/>
    </source>
</evidence>
<dbReference type="OMA" id="IHPPPEF"/>
<dbReference type="GO" id="GO:0005737">
    <property type="term" value="C:cytoplasm"/>
    <property type="evidence" value="ECO:0007669"/>
    <property type="project" value="UniProtKB-SubCell"/>
</dbReference>
<sequence length="712" mass="81314">ISKMEISVKEQLLHILENLGEVELKHFHWYLQNATKGDFPSIKKCHLENADRLKTVDLMVQTYTTDHVIEVARTTLKNMNKGKFKKRCENSLVHTVSVTLYLSSANYLYITEGGTAEVNDEHEVRQIETASRKPDRPETTIRQEDIFKASPGRDKPIRTVLTMGVSGIGKTVLTQKFTLDWAEDKVNQDIHFMFPFTFRELNLLKKKKFSLVELVHHFFTETKEAGIFDDFQVVFIFDGLDECRLPLNFQKTETVTDVTQSASVDVLLTNLIRGILLPSAHVWITTRPAAAYQIPSNCVERVTEVRGFTDTQKEEYFRKRFTDEEQTSRIISHIKTSRSLYIMCHIPVFCWITATVLEDMLKTREGGQIPVTLTEMYIHFLVVQAKVKNVKYDGGADMDPHWSPESRTMVELLGKLAFEQLQKSDLIFYESDLAECDTDIRAASVCSGVFTQIFKEERGLYQDKVFCFVHLSIQEFLAALHVHLTFISSCALQSPNGHLDLFLRFLVGLSLQTNQRLLQGLWTQKRSSSQTNQETVQYIKKKIRKDLSAEKSINLFHCLNELNDCSLVEEIQQSLSSGSLSTDKLSPAQVYNSVTICPCVVLSFRYSLNDSELPCFYINCINTANLLITSLHHVCLFKAVCFCTFFSRLSICNLSEKSCEALSSLLSSEAPRLRELDLSNNNLQDSGVKLLFVGLQSPHCTLEIIRLVFRIF</sequence>
<dbReference type="InterPro" id="IPR041075">
    <property type="entry name" value="NOD1/2_WH"/>
</dbReference>
<dbReference type="SUPFAM" id="SSF47986">
    <property type="entry name" value="DEATH domain"/>
    <property type="match status" value="1"/>
</dbReference>
<evidence type="ECO:0000313" key="10">
    <source>
        <dbReference type="Proteomes" id="UP000264840"/>
    </source>
</evidence>
<dbReference type="STRING" id="8153.ENSHBUP00000014513"/>
<feature type="domain" description="NACHT" evidence="8">
    <location>
        <begin position="158"/>
        <end position="290"/>
    </location>
</feature>
<dbReference type="PROSITE" id="PS50824">
    <property type="entry name" value="DAPIN"/>
    <property type="match status" value="1"/>
</dbReference>